<dbReference type="Proteomes" id="UP000077315">
    <property type="component" value="Unassembled WGS sequence"/>
</dbReference>
<dbReference type="PANTHER" id="PTHR28285">
    <property type="entry name" value="PROTEIN BIG1"/>
    <property type="match status" value="1"/>
</dbReference>
<evidence type="ECO:0000256" key="1">
    <source>
        <dbReference type="ARBA" id="ARBA00004389"/>
    </source>
</evidence>
<dbReference type="GO" id="GO:0009272">
    <property type="term" value="P:fungal-type cell wall biogenesis"/>
    <property type="evidence" value="ECO:0007669"/>
    <property type="project" value="TreeGrafter"/>
</dbReference>
<feature type="chain" id="PRO_5007891568" description="Protein BIG1" evidence="11">
    <location>
        <begin position="17"/>
        <end position="274"/>
    </location>
</feature>
<dbReference type="GO" id="GO:0006078">
    <property type="term" value="P:(1-&gt;6)-beta-D-glucan biosynthetic process"/>
    <property type="evidence" value="ECO:0007669"/>
    <property type="project" value="TreeGrafter"/>
</dbReference>
<comment type="subcellular location">
    <subcellularLocation>
        <location evidence="1">Endoplasmic reticulum membrane</location>
        <topology evidence="1">Single-pass membrane protein</topology>
    </subcellularLocation>
</comment>
<dbReference type="GeneID" id="29003996"/>
<dbReference type="OrthoDB" id="10029326at2759"/>
<feature type="signal peptide" evidence="11">
    <location>
        <begin position="1"/>
        <end position="16"/>
    </location>
</feature>
<dbReference type="AlphaFoldDB" id="A0A167QM62"/>
<evidence type="ECO:0000313" key="14">
    <source>
        <dbReference type="Proteomes" id="UP000077315"/>
    </source>
</evidence>
<accession>A0A167QM62</accession>
<evidence type="ECO:0000256" key="11">
    <source>
        <dbReference type="SAM" id="SignalP"/>
    </source>
</evidence>
<dbReference type="Pfam" id="PF20520">
    <property type="entry name" value="Ac45-VOA1_TM"/>
    <property type="match status" value="1"/>
</dbReference>
<gene>
    <name evidence="13" type="ORF">PHYBLDRAFT_75715</name>
</gene>
<evidence type="ECO:0000256" key="9">
    <source>
        <dbReference type="ARBA" id="ARBA00023316"/>
    </source>
</evidence>
<dbReference type="InParanoid" id="A0A167QM62"/>
<evidence type="ECO:0000256" key="6">
    <source>
        <dbReference type="ARBA" id="ARBA00022824"/>
    </source>
</evidence>
<evidence type="ECO:0000256" key="2">
    <source>
        <dbReference type="ARBA" id="ARBA00008203"/>
    </source>
</evidence>
<dbReference type="GO" id="GO:0071555">
    <property type="term" value="P:cell wall organization"/>
    <property type="evidence" value="ECO:0007669"/>
    <property type="project" value="UniProtKB-KW"/>
</dbReference>
<keyword evidence="8 10" id="KW-0472">Membrane</keyword>
<keyword evidence="14" id="KW-1185">Reference proteome</keyword>
<keyword evidence="9" id="KW-0961">Cell wall biogenesis/degradation</keyword>
<sequence length="274" mass="30044">MKLYAAILSLASAVVAFESTVPCLMWSPKNYLQPSLTNTEQLYLGTELAVSSIFASLSPNVCNAKVVAVINQPELHRSDLSRSDYTESFEHLKEHVSSAGSRVQYEYISGPLDLNKMAMDIASQCDSTVSILDSETATSGDIYAEKSHSVALMMLPAGKDAEVLRENDFKIDRFIKAIEEKVADDYIVIYTSSTPKTPETSSLKKRALADVLSRRAPKASSVNLPVFAKYQLFSPAIFMGLAISLIFVLVVATGVSWLTGIQTPTRFESKPKKQ</sequence>
<dbReference type="EMBL" id="KV440972">
    <property type="protein sequence ID" value="OAD79911.1"/>
    <property type="molecule type" value="Genomic_DNA"/>
</dbReference>
<feature type="transmembrane region" description="Helical" evidence="10">
    <location>
        <begin position="236"/>
        <end position="260"/>
    </location>
</feature>
<evidence type="ECO:0000256" key="8">
    <source>
        <dbReference type="ARBA" id="ARBA00023136"/>
    </source>
</evidence>
<keyword evidence="6" id="KW-0256">Endoplasmic reticulum</keyword>
<comment type="similarity">
    <text evidence="2">Belongs to the BIG1 family.</text>
</comment>
<dbReference type="InterPro" id="IPR046756">
    <property type="entry name" value="VAS1/VOA1_TM"/>
</dbReference>
<keyword evidence="4 10" id="KW-0812">Transmembrane</keyword>
<dbReference type="PANTHER" id="PTHR28285:SF1">
    <property type="entry name" value="PROTEIN BIG1"/>
    <property type="match status" value="1"/>
</dbReference>
<proteinExistence type="inferred from homology"/>
<dbReference type="STRING" id="763407.A0A167QM62"/>
<protein>
    <recommendedName>
        <fullName evidence="3">Protein BIG1</fullName>
    </recommendedName>
</protein>
<evidence type="ECO:0000256" key="5">
    <source>
        <dbReference type="ARBA" id="ARBA00022729"/>
    </source>
</evidence>
<keyword evidence="5 11" id="KW-0732">Signal</keyword>
<evidence type="ECO:0000259" key="12">
    <source>
        <dbReference type="Pfam" id="PF20520"/>
    </source>
</evidence>
<feature type="domain" description="V-type proton ATPase subunit S1/VOA1 transmembrane" evidence="12">
    <location>
        <begin position="231"/>
        <end position="268"/>
    </location>
</feature>
<evidence type="ECO:0000313" key="13">
    <source>
        <dbReference type="EMBL" id="OAD79911.1"/>
    </source>
</evidence>
<name>A0A167QM62_PHYB8</name>
<reference evidence="14" key="1">
    <citation type="submission" date="2015-06" db="EMBL/GenBank/DDBJ databases">
        <title>Expansion of signal transduction pathways in fungi by whole-genome duplication.</title>
        <authorList>
            <consortium name="DOE Joint Genome Institute"/>
            <person name="Corrochano L.M."/>
            <person name="Kuo A."/>
            <person name="Marcet-Houben M."/>
            <person name="Polaino S."/>
            <person name="Salamov A."/>
            <person name="Villalobos J.M."/>
            <person name="Alvarez M.I."/>
            <person name="Avalos J."/>
            <person name="Benito E.P."/>
            <person name="Benoit I."/>
            <person name="Burger G."/>
            <person name="Camino L.P."/>
            <person name="Canovas D."/>
            <person name="Cerda-Olmedo E."/>
            <person name="Cheng J.-F."/>
            <person name="Dominguez A."/>
            <person name="Elias M."/>
            <person name="Eslava A.P."/>
            <person name="Glaser F."/>
            <person name="Grimwood J."/>
            <person name="Gutierrez G."/>
            <person name="Heitman J."/>
            <person name="Henrissat B."/>
            <person name="Iturriaga E.A."/>
            <person name="Lang B.F."/>
            <person name="Lavin J.L."/>
            <person name="Lee S."/>
            <person name="Li W."/>
            <person name="Lindquist E."/>
            <person name="Lopez-Garcia S."/>
            <person name="Luque E.M."/>
            <person name="Marcos A.T."/>
            <person name="Martin J."/>
            <person name="McCluskey K."/>
            <person name="Medina H.R."/>
            <person name="Miralles-Duran A."/>
            <person name="Miyazaki A."/>
            <person name="Munoz-Torres E."/>
            <person name="Oguiza J.A."/>
            <person name="Ohm R."/>
            <person name="Olmedo M."/>
            <person name="Orejas M."/>
            <person name="Ortiz-Castellanos L."/>
            <person name="Pisabarro A.G."/>
            <person name="Rodriguez-Romero J."/>
            <person name="Ruiz-Herrera J."/>
            <person name="Ruiz-Vazquez R."/>
            <person name="Sanz C."/>
            <person name="Schackwitz W."/>
            <person name="Schmutz J."/>
            <person name="Shahriari M."/>
            <person name="Shelest E."/>
            <person name="Silva-Franco F."/>
            <person name="Soanes D."/>
            <person name="Syed K."/>
            <person name="Tagua V.G."/>
            <person name="Talbot N.J."/>
            <person name="Thon M."/>
            <person name="De vries R.P."/>
            <person name="Wiebenga A."/>
            <person name="Yadav J.S."/>
            <person name="Braun E.L."/>
            <person name="Baker S."/>
            <person name="Garre V."/>
            <person name="Horwitz B."/>
            <person name="Torres-Martinez S."/>
            <person name="Idnurm A."/>
            <person name="Herrera-Estrella A."/>
            <person name="Gabaldon T."/>
            <person name="Grigoriev I.V."/>
        </authorList>
    </citation>
    <scope>NUCLEOTIDE SEQUENCE [LARGE SCALE GENOMIC DNA]</scope>
    <source>
        <strain evidence="14">NRRL 1555(-)</strain>
    </source>
</reference>
<evidence type="ECO:0000256" key="4">
    <source>
        <dbReference type="ARBA" id="ARBA00022692"/>
    </source>
</evidence>
<evidence type="ECO:0000256" key="10">
    <source>
        <dbReference type="SAM" id="Phobius"/>
    </source>
</evidence>
<dbReference type="RefSeq" id="XP_018297951.1">
    <property type="nucleotide sequence ID" value="XM_018443090.1"/>
</dbReference>
<dbReference type="InterPro" id="IPR037654">
    <property type="entry name" value="Big1"/>
</dbReference>
<dbReference type="VEuPathDB" id="FungiDB:PHYBLDRAFT_75715"/>
<dbReference type="GO" id="GO:0005789">
    <property type="term" value="C:endoplasmic reticulum membrane"/>
    <property type="evidence" value="ECO:0007669"/>
    <property type="project" value="UniProtKB-SubCell"/>
</dbReference>
<organism evidence="13 14">
    <name type="scientific">Phycomyces blakesleeanus (strain ATCC 8743b / DSM 1359 / FGSC 10004 / NBRC 33097 / NRRL 1555)</name>
    <dbReference type="NCBI Taxonomy" id="763407"/>
    <lineage>
        <taxon>Eukaryota</taxon>
        <taxon>Fungi</taxon>
        <taxon>Fungi incertae sedis</taxon>
        <taxon>Mucoromycota</taxon>
        <taxon>Mucoromycotina</taxon>
        <taxon>Mucoromycetes</taxon>
        <taxon>Mucorales</taxon>
        <taxon>Phycomycetaceae</taxon>
        <taxon>Phycomyces</taxon>
    </lineage>
</organism>
<keyword evidence="7 10" id="KW-1133">Transmembrane helix</keyword>
<evidence type="ECO:0000256" key="3">
    <source>
        <dbReference type="ARBA" id="ARBA00022089"/>
    </source>
</evidence>
<evidence type="ECO:0000256" key="7">
    <source>
        <dbReference type="ARBA" id="ARBA00022989"/>
    </source>
</evidence>